<reference evidence="2" key="1">
    <citation type="submission" date="2017-04" db="EMBL/GenBank/DDBJ databases">
        <title>Genome evolution of the luminous symbionts of deep sea anglerfish.</title>
        <authorList>
            <person name="Hendry T.A."/>
        </authorList>
    </citation>
    <scope>NUCLEOTIDE SEQUENCE [LARGE SCALE GENOMIC DNA]</scope>
</reference>
<dbReference type="Proteomes" id="UP000219020">
    <property type="component" value="Unassembled WGS sequence"/>
</dbReference>
<gene>
    <name evidence="1" type="ORF">BTN49_0552</name>
</gene>
<accession>A0A2A5T620</accession>
<protein>
    <submittedName>
        <fullName evidence="1">Uncharacterized protein</fullName>
    </submittedName>
</protein>
<proteinExistence type="predicted"/>
<organism evidence="1 2">
    <name type="scientific">Candidatus Enterovibrio escicola</name>
    <dbReference type="NCBI Taxonomy" id="1927127"/>
    <lineage>
        <taxon>Bacteria</taxon>
        <taxon>Pseudomonadati</taxon>
        <taxon>Pseudomonadota</taxon>
        <taxon>Gammaproteobacteria</taxon>
        <taxon>Vibrionales</taxon>
        <taxon>Vibrionaceae</taxon>
        <taxon>Enterovibrio</taxon>
    </lineage>
</organism>
<dbReference type="EMBL" id="NBYY01000009">
    <property type="protein sequence ID" value="PCS23583.1"/>
    <property type="molecule type" value="Genomic_DNA"/>
</dbReference>
<dbReference type="AlphaFoldDB" id="A0A2A5T620"/>
<comment type="caution">
    <text evidence="1">The sequence shown here is derived from an EMBL/GenBank/DDBJ whole genome shotgun (WGS) entry which is preliminary data.</text>
</comment>
<name>A0A2A5T620_9GAMM</name>
<evidence type="ECO:0000313" key="1">
    <source>
        <dbReference type="EMBL" id="PCS23583.1"/>
    </source>
</evidence>
<keyword evidence="2" id="KW-1185">Reference proteome</keyword>
<evidence type="ECO:0000313" key="2">
    <source>
        <dbReference type="Proteomes" id="UP000219020"/>
    </source>
</evidence>
<sequence length="40" mass="4788">MDVIGFEVSISRLMESYHYRHHFANFSLKRLISLFDTGRN</sequence>